<dbReference type="Gene3D" id="3.40.630.30">
    <property type="match status" value="1"/>
</dbReference>
<dbReference type="SUPFAM" id="SSF55729">
    <property type="entry name" value="Acyl-CoA N-acyltransferases (Nat)"/>
    <property type="match status" value="1"/>
</dbReference>
<dbReference type="EC" id="2.3.1.258" evidence="3"/>
<comment type="catalytic activity">
    <reaction evidence="9">
        <text>N-terminal L-methionyl-L-alanyl-[protein] + acetyl-CoA = N-terminal N(alpha)-acetyl-L-methionyl-L-alanyl-[protein] + CoA + H(+)</text>
        <dbReference type="Rhea" id="RHEA:50564"/>
        <dbReference type="Rhea" id="RHEA-COMP:12726"/>
        <dbReference type="Rhea" id="RHEA-COMP:12727"/>
        <dbReference type="ChEBI" id="CHEBI:15378"/>
        <dbReference type="ChEBI" id="CHEBI:57287"/>
        <dbReference type="ChEBI" id="CHEBI:57288"/>
        <dbReference type="ChEBI" id="CHEBI:133398"/>
        <dbReference type="ChEBI" id="CHEBI:133399"/>
        <dbReference type="EC" id="2.3.1.258"/>
    </reaction>
</comment>
<comment type="catalytic activity">
    <reaction evidence="6">
        <text>N-terminal L-methionyl-L-phenylalanyl-[protein] + acetyl-CoA = N-terminal N(alpha)-acetyl-L-methionyl-L-phenylalanyl-[protein] + CoA + H(+)</text>
        <dbReference type="Rhea" id="RHEA:50528"/>
        <dbReference type="Rhea" id="RHEA-COMP:12715"/>
        <dbReference type="Rhea" id="RHEA-COMP:12716"/>
        <dbReference type="ChEBI" id="CHEBI:15378"/>
        <dbReference type="ChEBI" id="CHEBI:57287"/>
        <dbReference type="ChEBI" id="CHEBI:57288"/>
        <dbReference type="ChEBI" id="CHEBI:133382"/>
        <dbReference type="ChEBI" id="CHEBI:133383"/>
        <dbReference type="EC" id="2.3.1.258"/>
    </reaction>
</comment>
<dbReference type="EMBL" id="JAKKPZ010000010">
    <property type="protein sequence ID" value="KAI1716216.1"/>
    <property type="molecule type" value="Genomic_DNA"/>
</dbReference>
<gene>
    <name evidence="13" type="ORF">DdX_07251</name>
</gene>
<keyword evidence="2" id="KW-0012">Acyltransferase</keyword>
<evidence type="ECO:0000256" key="5">
    <source>
        <dbReference type="ARBA" id="ARBA00048335"/>
    </source>
</evidence>
<proteinExistence type="predicted"/>
<name>A0AAD4N793_9BILA</name>
<protein>
    <recommendedName>
        <fullName evidence="3">N-terminal methionine N(alpha)-acetyltransferase NatE</fullName>
        <ecNumber evidence="3">2.3.1.258</ecNumber>
    </recommendedName>
</protein>
<dbReference type="FunFam" id="3.40.630.30:FF:000006">
    <property type="entry name" value="Putative n-alpha-acetyltransferase 50"/>
    <property type="match status" value="1"/>
</dbReference>
<dbReference type="PANTHER" id="PTHR42919:SF8">
    <property type="entry name" value="N-ALPHA-ACETYLTRANSFERASE 50"/>
    <property type="match status" value="1"/>
</dbReference>
<dbReference type="Proteomes" id="UP001201812">
    <property type="component" value="Unassembled WGS sequence"/>
</dbReference>
<dbReference type="PANTHER" id="PTHR42919">
    <property type="entry name" value="N-ALPHA-ACETYLTRANSFERASE"/>
    <property type="match status" value="1"/>
</dbReference>
<dbReference type="CDD" id="cd04301">
    <property type="entry name" value="NAT_SF"/>
    <property type="match status" value="1"/>
</dbReference>
<feature type="domain" description="N-acetyltransferase" evidence="12">
    <location>
        <begin position="53"/>
        <end position="202"/>
    </location>
</feature>
<evidence type="ECO:0000256" key="4">
    <source>
        <dbReference type="ARBA" id="ARBA00048251"/>
    </source>
</evidence>
<evidence type="ECO:0000256" key="11">
    <source>
        <dbReference type="ARBA" id="ARBA00049454"/>
    </source>
</evidence>
<comment type="catalytic activity">
    <reaction evidence="4">
        <text>N-terminal L-methionyl-L-seryl-[protein] + acetyl-CoA = N-terminal N(alpha)-acetyl-L-methionyl-L-seryl-[protein] + CoA + H(+)</text>
        <dbReference type="Rhea" id="RHEA:50568"/>
        <dbReference type="Rhea" id="RHEA-COMP:12728"/>
        <dbReference type="Rhea" id="RHEA-COMP:12729"/>
        <dbReference type="ChEBI" id="CHEBI:15378"/>
        <dbReference type="ChEBI" id="CHEBI:57287"/>
        <dbReference type="ChEBI" id="CHEBI:57288"/>
        <dbReference type="ChEBI" id="CHEBI:133400"/>
        <dbReference type="ChEBI" id="CHEBI:133401"/>
        <dbReference type="EC" id="2.3.1.258"/>
    </reaction>
</comment>
<dbReference type="PROSITE" id="PS51186">
    <property type="entry name" value="GNAT"/>
    <property type="match status" value="1"/>
</dbReference>
<accession>A0AAD4N793</accession>
<dbReference type="InterPro" id="IPR016181">
    <property type="entry name" value="Acyl_CoA_acyltransferase"/>
</dbReference>
<evidence type="ECO:0000256" key="9">
    <source>
        <dbReference type="ARBA" id="ARBA00049002"/>
    </source>
</evidence>
<dbReference type="GO" id="GO:0031415">
    <property type="term" value="C:NatA complex"/>
    <property type="evidence" value="ECO:0007669"/>
    <property type="project" value="TreeGrafter"/>
</dbReference>
<evidence type="ECO:0000313" key="13">
    <source>
        <dbReference type="EMBL" id="KAI1716216.1"/>
    </source>
</evidence>
<comment type="catalytic activity">
    <reaction evidence="11">
        <text>N-terminal L-methionyl-L-threonyl-[protein] + acetyl-CoA = N-terminal N(alpha)-acetyl-L-methionyl-L-threonyl-[protein] + CoA + H(+)</text>
        <dbReference type="Rhea" id="RHEA:50576"/>
        <dbReference type="Rhea" id="RHEA-COMP:12732"/>
        <dbReference type="Rhea" id="RHEA-COMP:12733"/>
        <dbReference type="ChEBI" id="CHEBI:15378"/>
        <dbReference type="ChEBI" id="CHEBI:57287"/>
        <dbReference type="ChEBI" id="CHEBI:57288"/>
        <dbReference type="ChEBI" id="CHEBI:133404"/>
        <dbReference type="ChEBI" id="CHEBI:133405"/>
        <dbReference type="EC" id="2.3.1.258"/>
    </reaction>
</comment>
<dbReference type="AlphaFoldDB" id="A0AAD4N793"/>
<dbReference type="InterPro" id="IPR051556">
    <property type="entry name" value="N-term/lysine_N-AcTrnsfr"/>
</dbReference>
<evidence type="ECO:0000256" key="7">
    <source>
        <dbReference type="ARBA" id="ARBA00048618"/>
    </source>
</evidence>
<comment type="catalytic activity">
    <reaction evidence="8">
        <text>N-terminal L-methionyl-L-valyl-[protein] + acetyl-CoA = N-terminal N(alpha)-acetyl-L-methionyl-L-valyl-[protein] + CoA + H(+)</text>
        <dbReference type="Rhea" id="RHEA:50572"/>
        <dbReference type="Rhea" id="RHEA-COMP:12730"/>
        <dbReference type="Rhea" id="RHEA-COMP:12731"/>
        <dbReference type="ChEBI" id="CHEBI:15378"/>
        <dbReference type="ChEBI" id="CHEBI:57287"/>
        <dbReference type="ChEBI" id="CHEBI:57288"/>
        <dbReference type="ChEBI" id="CHEBI:133402"/>
        <dbReference type="ChEBI" id="CHEBI:133403"/>
        <dbReference type="EC" id="2.3.1.258"/>
    </reaction>
</comment>
<dbReference type="GO" id="GO:0120518">
    <property type="term" value="F:protein N-terminal-methionine acetyltransferase activity"/>
    <property type="evidence" value="ECO:0007669"/>
    <property type="project" value="UniProtKB-EC"/>
</dbReference>
<evidence type="ECO:0000256" key="1">
    <source>
        <dbReference type="ARBA" id="ARBA00022679"/>
    </source>
</evidence>
<keyword evidence="1" id="KW-0808">Transferase</keyword>
<comment type="catalytic activity">
    <reaction evidence="10">
        <text>N-terminal L-methionyl-L-leucyl-[protein] + acetyl-CoA = N-terminal N(alpha)-acetyl-L-methionyl-L-leucyl-[protein] + CoA + H(+)</text>
        <dbReference type="Rhea" id="RHEA:50520"/>
        <dbReference type="Rhea" id="RHEA-COMP:12711"/>
        <dbReference type="Rhea" id="RHEA-COMP:12712"/>
        <dbReference type="ChEBI" id="CHEBI:15378"/>
        <dbReference type="ChEBI" id="CHEBI:57287"/>
        <dbReference type="ChEBI" id="CHEBI:57288"/>
        <dbReference type="ChEBI" id="CHEBI:133377"/>
        <dbReference type="ChEBI" id="CHEBI:133378"/>
        <dbReference type="EC" id="2.3.1.258"/>
    </reaction>
</comment>
<sequence>MSTGKVLQGKENKQVEAEEVTLVREDLESCKIAAENGNRKQATKRRCVGRCDIELGDVSRHNVMQLKRLNMSVFPVSYNDKFYKEVVTAGDLAKLAYFNDIIIGGVCCRVDTVDNQKRLYIMTLGTLAPYRRYGVGTMLLNHVFDLCAKDQQIKSVYLHVQTNNESALDFYKKFGFDITGTVEKYYKRITPDDAYILEKNLE</sequence>
<reference evidence="13" key="1">
    <citation type="submission" date="2022-01" db="EMBL/GenBank/DDBJ databases">
        <title>Genome Sequence Resource for Two Populations of Ditylenchus destructor, the Migratory Endoparasitic Phytonematode.</title>
        <authorList>
            <person name="Zhang H."/>
            <person name="Lin R."/>
            <person name="Xie B."/>
        </authorList>
    </citation>
    <scope>NUCLEOTIDE SEQUENCE</scope>
    <source>
        <strain evidence="13">BazhouSP</strain>
    </source>
</reference>
<dbReference type="Pfam" id="PF00583">
    <property type="entry name" value="Acetyltransf_1"/>
    <property type="match status" value="1"/>
</dbReference>
<evidence type="ECO:0000256" key="3">
    <source>
        <dbReference type="ARBA" id="ARBA00039121"/>
    </source>
</evidence>
<evidence type="ECO:0000313" key="14">
    <source>
        <dbReference type="Proteomes" id="UP001201812"/>
    </source>
</evidence>
<dbReference type="InterPro" id="IPR000182">
    <property type="entry name" value="GNAT_dom"/>
</dbReference>
<evidence type="ECO:0000256" key="6">
    <source>
        <dbReference type="ARBA" id="ARBA00048490"/>
    </source>
</evidence>
<comment type="caution">
    <text evidence="13">The sequence shown here is derived from an EMBL/GenBank/DDBJ whole genome shotgun (WGS) entry which is preliminary data.</text>
</comment>
<keyword evidence="14" id="KW-1185">Reference proteome</keyword>
<dbReference type="GO" id="GO:0007064">
    <property type="term" value="P:mitotic sister chromatid cohesion"/>
    <property type="evidence" value="ECO:0007669"/>
    <property type="project" value="TreeGrafter"/>
</dbReference>
<comment type="catalytic activity">
    <reaction evidence="7">
        <text>N-terminal L-methionyl-L-lysyl-[protein] + acetyl-CoA = N-terminal N(alpha)-acetyl-L-methionyl-L-lysyl-[protein] + CoA + H(+)</text>
        <dbReference type="Rhea" id="RHEA:50580"/>
        <dbReference type="Rhea" id="RHEA-COMP:12734"/>
        <dbReference type="Rhea" id="RHEA-COMP:12735"/>
        <dbReference type="ChEBI" id="CHEBI:15378"/>
        <dbReference type="ChEBI" id="CHEBI:57287"/>
        <dbReference type="ChEBI" id="CHEBI:57288"/>
        <dbReference type="ChEBI" id="CHEBI:133406"/>
        <dbReference type="ChEBI" id="CHEBI:133407"/>
        <dbReference type="EC" id="2.3.1.258"/>
    </reaction>
</comment>
<evidence type="ECO:0000256" key="2">
    <source>
        <dbReference type="ARBA" id="ARBA00023315"/>
    </source>
</evidence>
<evidence type="ECO:0000256" key="10">
    <source>
        <dbReference type="ARBA" id="ARBA00049103"/>
    </source>
</evidence>
<evidence type="ECO:0000256" key="8">
    <source>
        <dbReference type="ARBA" id="ARBA00048799"/>
    </source>
</evidence>
<evidence type="ECO:0000259" key="12">
    <source>
        <dbReference type="PROSITE" id="PS51186"/>
    </source>
</evidence>
<comment type="catalytic activity">
    <reaction evidence="5">
        <text>N-terminal L-methionyl-L-tyrosyl-[protein] + acetyl-CoA = N-terminal N(alpha)-acetyl-L-methionyl-L-tyrosyl-[protein] + CoA + H(+)</text>
        <dbReference type="Rhea" id="RHEA:50532"/>
        <dbReference type="Rhea" id="RHEA-COMP:12717"/>
        <dbReference type="Rhea" id="RHEA-COMP:12718"/>
        <dbReference type="ChEBI" id="CHEBI:15378"/>
        <dbReference type="ChEBI" id="CHEBI:57287"/>
        <dbReference type="ChEBI" id="CHEBI:57288"/>
        <dbReference type="ChEBI" id="CHEBI:133384"/>
        <dbReference type="ChEBI" id="CHEBI:133385"/>
        <dbReference type="EC" id="2.3.1.258"/>
    </reaction>
</comment>
<organism evidence="13 14">
    <name type="scientific">Ditylenchus destructor</name>
    <dbReference type="NCBI Taxonomy" id="166010"/>
    <lineage>
        <taxon>Eukaryota</taxon>
        <taxon>Metazoa</taxon>
        <taxon>Ecdysozoa</taxon>
        <taxon>Nematoda</taxon>
        <taxon>Chromadorea</taxon>
        <taxon>Rhabditida</taxon>
        <taxon>Tylenchina</taxon>
        <taxon>Tylenchomorpha</taxon>
        <taxon>Sphaerularioidea</taxon>
        <taxon>Anguinidae</taxon>
        <taxon>Anguininae</taxon>
        <taxon>Ditylenchus</taxon>
    </lineage>
</organism>